<dbReference type="Gene3D" id="1.20.1720.10">
    <property type="entry name" value="Multidrug resistance protein D"/>
    <property type="match status" value="1"/>
</dbReference>
<organism evidence="7 8">
    <name type="scientific">Pseudomonas piscis</name>
    <dbReference type="NCBI Taxonomy" id="2614538"/>
    <lineage>
        <taxon>Bacteria</taxon>
        <taxon>Pseudomonadati</taxon>
        <taxon>Pseudomonadota</taxon>
        <taxon>Gammaproteobacteria</taxon>
        <taxon>Pseudomonadales</taxon>
        <taxon>Pseudomonadaceae</taxon>
        <taxon>Pseudomonas</taxon>
    </lineage>
</organism>
<comment type="caution">
    <text evidence="7">The sequence shown here is derived from an EMBL/GenBank/DDBJ whole genome shotgun (WGS) entry which is preliminary data.</text>
</comment>
<dbReference type="InterPro" id="IPR020846">
    <property type="entry name" value="MFS_dom"/>
</dbReference>
<feature type="transmembrane region" description="Helical" evidence="5">
    <location>
        <begin position="280"/>
        <end position="306"/>
    </location>
</feature>
<feature type="domain" description="Major facilitator superfamily (MFS) profile" evidence="6">
    <location>
        <begin position="22"/>
        <end position="475"/>
    </location>
</feature>
<dbReference type="EMBL" id="WHUV01000002">
    <property type="protein sequence ID" value="MQA54668.1"/>
    <property type="molecule type" value="Genomic_DNA"/>
</dbReference>
<dbReference type="Proteomes" id="UP000486534">
    <property type="component" value="Unassembled WGS sequence"/>
</dbReference>
<sequence length="480" mass="51022">MNAPSDVQQTKNLNTSQPSLLALFPLLLGALLPPLDYFIVNLALFSIRDDIGASDTQLQLVISAYACAYAAGLITGGRLGDRYGRKRIFMLGMAGFLLASLLCGCAPNGTVLIGGRILQGFFASILAPQVLATIRAVYPVHLQTPISAVYGFVFGIAAITGQIGGGILIDLDVLGLGWRAIFLVNLPIGIVALAAALTWVPENRSERQVGFDVLGMLLLTAFLLCFIYPLSRGLESGWPRWLVLMLAASLPILVVFVRVEKKLQHQGATPLVNLDLLRNPVISLGTGLAFLFYSDALFFFGFALYLQSGHGLSALDSGLGLLPFAAGFIIGPLWTPRLVKLIGNNVAAFGFAVLALGFFLLAFMATPDRPLGVYDYLTLLVAGCGHGIVLSSLTRIVLAYSPRNHAGLVSGLLISMLQIGSATGAAVLGGLFFHLLGEAPQAIDYAHAFRDAMYVLAALLALCIPLGLWLAKLTRHAATD</sequence>
<feature type="transmembrane region" description="Helical" evidence="5">
    <location>
        <begin position="412"/>
        <end position="433"/>
    </location>
</feature>
<accession>A0A7X1PN08</accession>
<feature type="transmembrane region" description="Helical" evidence="5">
    <location>
        <begin position="57"/>
        <end position="76"/>
    </location>
</feature>
<comment type="subcellular location">
    <subcellularLocation>
        <location evidence="1">Membrane</location>
        <topology evidence="1">Multi-pass membrane protein</topology>
    </subcellularLocation>
</comment>
<dbReference type="PANTHER" id="PTHR42718">
    <property type="entry name" value="MAJOR FACILITATOR SUPERFAMILY MULTIDRUG TRANSPORTER MFSC"/>
    <property type="match status" value="1"/>
</dbReference>
<dbReference type="SUPFAM" id="SSF103473">
    <property type="entry name" value="MFS general substrate transporter"/>
    <property type="match status" value="1"/>
</dbReference>
<feature type="transmembrane region" description="Helical" evidence="5">
    <location>
        <begin position="377"/>
        <end position="400"/>
    </location>
</feature>
<feature type="transmembrane region" description="Helical" evidence="5">
    <location>
        <begin position="117"/>
        <end position="137"/>
    </location>
</feature>
<dbReference type="InterPro" id="IPR036259">
    <property type="entry name" value="MFS_trans_sf"/>
</dbReference>
<proteinExistence type="predicted"/>
<dbReference type="InterPro" id="IPR011701">
    <property type="entry name" value="MFS"/>
</dbReference>
<dbReference type="Gene3D" id="1.20.1250.20">
    <property type="entry name" value="MFS general substrate transporter like domains"/>
    <property type="match status" value="1"/>
</dbReference>
<dbReference type="RefSeq" id="WP_152898066.1">
    <property type="nucleotide sequence ID" value="NZ_CP191492.1"/>
</dbReference>
<feature type="transmembrane region" description="Helical" evidence="5">
    <location>
        <begin position="209"/>
        <end position="229"/>
    </location>
</feature>
<evidence type="ECO:0000313" key="7">
    <source>
        <dbReference type="EMBL" id="MQA54668.1"/>
    </source>
</evidence>
<evidence type="ECO:0000256" key="3">
    <source>
        <dbReference type="ARBA" id="ARBA00022989"/>
    </source>
</evidence>
<dbReference type="PROSITE" id="PS50850">
    <property type="entry name" value="MFS"/>
    <property type="match status" value="1"/>
</dbReference>
<feature type="transmembrane region" description="Helical" evidence="5">
    <location>
        <begin position="88"/>
        <end position="111"/>
    </location>
</feature>
<protein>
    <submittedName>
        <fullName evidence="7">MFS transporter</fullName>
    </submittedName>
</protein>
<dbReference type="AlphaFoldDB" id="A0A7X1PN08"/>
<keyword evidence="4 5" id="KW-0472">Membrane</keyword>
<dbReference type="Pfam" id="PF07690">
    <property type="entry name" value="MFS_1"/>
    <property type="match status" value="1"/>
</dbReference>
<keyword evidence="3 5" id="KW-1133">Transmembrane helix</keyword>
<feature type="transmembrane region" description="Helical" evidence="5">
    <location>
        <begin position="346"/>
        <end position="365"/>
    </location>
</feature>
<dbReference type="GO" id="GO:0022857">
    <property type="term" value="F:transmembrane transporter activity"/>
    <property type="evidence" value="ECO:0007669"/>
    <property type="project" value="InterPro"/>
</dbReference>
<evidence type="ECO:0000259" key="6">
    <source>
        <dbReference type="PROSITE" id="PS50850"/>
    </source>
</evidence>
<gene>
    <name evidence="7" type="ORF">GDH07_15230</name>
</gene>
<dbReference type="PANTHER" id="PTHR42718:SF39">
    <property type="entry name" value="ACTINORHODIN TRANSPORTER-RELATED"/>
    <property type="match status" value="1"/>
</dbReference>
<feature type="transmembrane region" description="Helical" evidence="5">
    <location>
        <begin position="149"/>
        <end position="169"/>
    </location>
</feature>
<evidence type="ECO:0000256" key="1">
    <source>
        <dbReference type="ARBA" id="ARBA00004141"/>
    </source>
</evidence>
<keyword evidence="2 5" id="KW-0812">Transmembrane</keyword>
<feature type="transmembrane region" description="Helical" evidence="5">
    <location>
        <begin position="241"/>
        <end position="259"/>
    </location>
</feature>
<reference evidence="7 8" key="1">
    <citation type="submission" date="2019-10" db="EMBL/GenBank/DDBJ databases">
        <title>Pseudomonas dajingensis sp. nov., isolated from the profound head ulcers of farmed Murray cod (Maccullochella peelii peelii).</title>
        <authorList>
            <person name="Liu Y."/>
        </authorList>
    </citation>
    <scope>NUCLEOTIDE SEQUENCE [LARGE SCALE GENOMIC DNA]</scope>
    <source>
        <strain evidence="7 8">MC042</strain>
    </source>
</reference>
<dbReference type="CDD" id="cd17321">
    <property type="entry name" value="MFS_MMR_MDR_like"/>
    <property type="match status" value="1"/>
</dbReference>
<feature type="transmembrane region" description="Helical" evidence="5">
    <location>
        <begin position="453"/>
        <end position="471"/>
    </location>
</feature>
<evidence type="ECO:0000256" key="2">
    <source>
        <dbReference type="ARBA" id="ARBA00022692"/>
    </source>
</evidence>
<name>A0A7X1PN08_9PSED</name>
<evidence type="ECO:0000256" key="4">
    <source>
        <dbReference type="ARBA" id="ARBA00023136"/>
    </source>
</evidence>
<feature type="transmembrane region" description="Helical" evidence="5">
    <location>
        <begin position="20"/>
        <end position="45"/>
    </location>
</feature>
<feature type="transmembrane region" description="Helical" evidence="5">
    <location>
        <begin position="181"/>
        <end position="200"/>
    </location>
</feature>
<feature type="transmembrane region" description="Helical" evidence="5">
    <location>
        <begin position="312"/>
        <end position="334"/>
    </location>
</feature>
<evidence type="ECO:0000256" key="5">
    <source>
        <dbReference type="SAM" id="Phobius"/>
    </source>
</evidence>
<evidence type="ECO:0000313" key="8">
    <source>
        <dbReference type="Proteomes" id="UP000486534"/>
    </source>
</evidence>
<dbReference type="GO" id="GO:0016020">
    <property type="term" value="C:membrane"/>
    <property type="evidence" value="ECO:0007669"/>
    <property type="project" value="UniProtKB-SubCell"/>
</dbReference>